<dbReference type="AlphaFoldDB" id="A0A369ACZ8"/>
<protein>
    <submittedName>
        <fullName evidence="1">Uncharacterized protein</fullName>
    </submittedName>
</protein>
<proteinExistence type="predicted"/>
<dbReference type="RefSeq" id="WP_114411353.1">
    <property type="nucleotide sequence ID" value="NZ_QPJQ01000007.1"/>
</dbReference>
<dbReference type="EMBL" id="QPJQ01000007">
    <property type="protein sequence ID" value="RCX07061.1"/>
    <property type="molecule type" value="Genomic_DNA"/>
</dbReference>
<gene>
    <name evidence="1" type="ORF">DFP77_107161</name>
</gene>
<sequence>MKLTIDRWGVGLEIGSLIINLFVGDVYVRIPNVGELAYSSAGFYLDHWRDPKKGFKEVE</sequence>
<name>A0A369ACZ8_9GAMM</name>
<accession>A0A369ACZ8</accession>
<dbReference type="OrthoDB" id="6173761at2"/>
<organism evidence="1 2">
    <name type="scientific">Marinomonas foliarum</name>
    <dbReference type="NCBI Taxonomy" id="491950"/>
    <lineage>
        <taxon>Bacteria</taxon>
        <taxon>Pseudomonadati</taxon>
        <taxon>Pseudomonadota</taxon>
        <taxon>Gammaproteobacteria</taxon>
        <taxon>Oceanospirillales</taxon>
        <taxon>Oceanospirillaceae</taxon>
        <taxon>Marinomonas</taxon>
    </lineage>
</organism>
<evidence type="ECO:0000313" key="1">
    <source>
        <dbReference type="EMBL" id="RCX07061.1"/>
    </source>
</evidence>
<comment type="caution">
    <text evidence="1">The sequence shown here is derived from an EMBL/GenBank/DDBJ whole genome shotgun (WGS) entry which is preliminary data.</text>
</comment>
<reference evidence="1 2" key="1">
    <citation type="submission" date="2018-07" db="EMBL/GenBank/DDBJ databases">
        <title>Genomic Encyclopedia of Type Strains, Phase III (KMG-III): the genomes of soil and plant-associated and newly described type strains.</title>
        <authorList>
            <person name="Whitman W."/>
        </authorList>
    </citation>
    <scope>NUCLEOTIDE SEQUENCE [LARGE SCALE GENOMIC DNA]</scope>
    <source>
        <strain evidence="1 2">CECT 7731</strain>
    </source>
</reference>
<evidence type="ECO:0000313" key="2">
    <source>
        <dbReference type="Proteomes" id="UP000253506"/>
    </source>
</evidence>
<dbReference type="Proteomes" id="UP000253506">
    <property type="component" value="Unassembled WGS sequence"/>
</dbReference>